<gene>
    <name evidence="1" type="ORF">H9697_05955</name>
</gene>
<protein>
    <submittedName>
        <fullName evidence="1">Uncharacterized protein</fullName>
    </submittedName>
</protein>
<dbReference type="EMBL" id="DWVY01000028">
    <property type="protein sequence ID" value="HJC74476.1"/>
    <property type="molecule type" value="Genomic_DNA"/>
</dbReference>
<dbReference type="AlphaFoldDB" id="A0A9D2Q8N8"/>
<evidence type="ECO:0000313" key="1">
    <source>
        <dbReference type="EMBL" id="HJC74476.1"/>
    </source>
</evidence>
<reference evidence="1" key="1">
    <citation type="journal article" date="2021" name="PeerJ">
        <title>Extensive microbial diversity within the chicken gut microbiome revealed by metagenomics and culture.</title>
        <authorList>
            <person name="Gilroy R."/>
            <person name="Ravi A."/>
            <person name="Getino M."/>
            <person name="Pursley I."/>
            <person name="Horton D.L."/>
            <person name="Alikhan N.F."/>
            <person name="Baker D."/>
            <person name="Gharbi K."/>
            <person name="Hall N."/>
            <person name="Watson M."/>
            <person name="Adriaenssens E.M."/>
            <person name="Foster-Nyarko E."/>
            <person name="Jarju S."/>
            <person name="Secka A."/>
            <person name="Antonio M."/>
            <person name="Oren A."/>
            <person name="Chaudhuri R.R."/>
            <person name="La Ragione R."/>
            <person name="Hildebrand F."/>
            <person name="Pallen M.J."/>
        </authorList>
    </citation>
    <scope>NUCLEOTIDE SEQUENCE</scope>
    <source>
        <strain evidence="1">CHK196-7946</strain>
    </source>
</reference>
<organism evidence="1 2">
    <name type="scientific">Candidatus Mediterraneibacter faecavium</name>
    <dbReference type="NCBI Taxonomy" id="2838668"/>
    <lineage>
        <taxon>Bacteria</taxon>
        <taxon>Bacillati</taxon>
        <taxon>Bacillota</taxon>
        <taxon>Clostridia</taxon>
        <taxon>Lachnospirales</taxon>
        <taxon>Lachnospiraceae</taxon>
        <taxon>Mediterraneibacter</taxon>
    </lineage>
</organism>
<evidence type="ECO:0000313" key="2">
    <source>
        <dbReference type="Proteomes" id="UP000823902"/>
    </source>
</evidence>
<accession>A0A9D2Q8N8</accession>
<reference evidence="1" key="2">
    <citation type="submission" date="2021-04" db="EMBL/GenBank/DDBJ databases">
        <authorList>
            <person name="Gilroy R."/>
        </authorList>
    </citation>
    <scope>NUCLEOTIDE SEQUENCE</scope>
    <source>
        <strain evidence="1">CHK196-7946</strain>
    </source>
</reference>
<comment type="caution">
    <text evidence="1">The sequence shown here is derived from an EMBL/GenBank/DDBJ whole genome shotgun (WGS) entry which is preliminary data.</text>
</comment>
<dbReference type="Proteomes" id="UP000823902">
    <property type="component" value="Unassembled WGS sequence"/>
</dbReference>
<proteinExistence type="predicted"/>
<name>A0A9D2Q8N8_9FIRM</name>
<sequence length="84" mass="10335">MINKKNIDFIYKQNLEESIIEYLSREKNLELRQAMDIYYHSRLAKQIEQGTYGIENMDYKYLAEDLMENEPELFQKKRTERKLH</sequence>